<evidence type="ECO:0000313" key="3">
    <source>
        <dbReference type="Proteomes" id="UP000270468"/>
    </source>
</evidence>
<accession>A0A3P5X078</accession>
<feature type="signal peptide" evidence="1">
    <location>
        <begin position="1"/>
        <end position="18"/>
    </location>
</feature>
<dbReference type="AlphaFoldDB" id="A0A3P5X078"/>
<dbReference type="RefSeq" id="WP_160117566.1">
    <property type="nucleotide sequence ID" value="NZ_UXAV01000031.1"/>
</dbReference>
<dbReference type="Proteomes" id="UP000270468">
    <property type="component" value="Unassembled WGS sequence"/>
</dbReference>
<dbReference type="SUPFAM" id="SSF54427">
    <property type="entry name" value="NTF2-like"/>
    <property type="match status" value="1"/>
</dbReference>
<keyword evidence="3" id="KW-1185">Reference proteome</keyword>
<proteinExistence type="predicted"/>
<dbReference type="Gene3D" id="3.10.450.50">
    <property type="match status" value="1"/>
</dbReference>
<sequence length="191" mass="21279">MKKIAFLLVLTLILILGACNKEENNSSTQGSATDGEAKNAYGAIDHGVEDKGIGFNLSGNTIEEATGVPQEEKEQILRVFNAYIDTFNEQDIEGYIETLSDRTESFDKEEERKGLTEAFNQNELKRQVSDVTIVKYDEEKAQVFANLETTMKQKSTGLKTSPSGRQVTVLTKDDGKWKISAVHYMGNDENK</sequence>
<protein>
    <submittedName>
        <fullName evidence="2">Uncharacterized protein</fullName>
    </submittedName>
</protein>
<name>A0A3P5X078_9BACL</name>
<dbReference type="PROSITE" id="PS51257">
    <property type="entry name" value="PROKAR_LIPOPROTEIN"/>
    <property type="match status" value="1"/>
</dbReference>
<keyword evidence="1" id="KW-0732">Signal</keyword>
<gene>
    <name evidence="2" type="ORF">FILTAD_01049</name>
</gene>
<feature type="chain" id="PRO_5038859941" evidence="1">
    <location>
        <begin position="19"/>
        <end position="191"/>
    </location>
</feature>
<organism evidence="2 3">
    <name type="scientific">Filibacter tadaridae</name>
    <dbReference type="NCBI Taxonomy" id="2483811"/>
    <lineage>
        <taxon>Bacteria</taxon>
        <taxon>Bacillati</taxon>
        <taxon>Bacillota</taxon>
        <taxon>Bacilli</taxon>
        <taxon>Bacillales</taxon>
        <taxon>Caryophanaceae</taxon>
        <taxon>Filibacter</taxon>
    </lineage>
</organism>
<evidence type="ECO:0000256" key="1">
    <source>
        <dbReference type="SAM" id="SignalP"/>
    </source>
</evidence>
<evidence type="ECO:0000313" key="2">
    <source>
        <dbReference type="EMBL" id="VDC24611.1"/>
    </source>
</evidence>
<dbReference type="OrthoDB" id="2839093at2"/>
<reference evidence="2 3" key="1">
    <citation type="submission" date="2018-11" db="EMBL/GenBank/DDBJ databases">
        <authorList>
            <person name="Criscuolo A."/>
        </authorList>
    </citation>
    <scope>NUCLEOTIDE SEQUENCE [LARGE SCALE GENOMIC DNA]</scope>
    <source>
        <strain evidence="2">ATB-66</strain>
    </source>
</reference>
<dbReference type="InterPro" id="IPR032710">
    <property type="entry name" value="NTF2-like_dom_sf"/>
</dbReference>
<dbReference type="EMBL" id="UXAV01000031">
    <property type="protein sequence ID" value="VDC24611.1"/>
    <property type="molecule type" value="Genomic_DNA"/>
</dbReference>